<keyword evidence="4" id="KW-1185">Reference proteome</keyword>
<dbReference type="Gene3D" id="1.10.490.70">
    <property type="entry name" value="Histidine kinase N-terminal domain"/>
    <property type="match status" value="1"/>
</dbReference>
<evidence type="ECO:0000313" key="4">
    <source>
        <dbReference type="Proteomes" id="UP000288024"/>
    </source>
</evidence>
<dbReference type="SUPFAM" id="SSF52091">
    <property type="entry name" value="SpoIIaa-like"/>
    <property type="match status" value="1"/>
</dbReference>
<dbReference type="PANTHER" id="PTHR33745">
    <property type="entry name" value="RSBT ANTAGONIST PROTEIN RSBS-RELATED"/>
    <property type="match status" value="1"/>
</dbReference>
<dbReference type="GeneID" id="87616982"/>
<reference evidence="3 4" key="1">
    <citation type="submission" date="2019-01" db="EMBL/GenBank/DDBJ databases">
        <title>Bacillus sp. M5HDSG1-1, whole genome shotgun sequence.</title>
        <authorList>
            <person name="Tuo L."/>
        </authorList>
    </citation>
    <scope>NUCLEOTIDE SEQUENCE [LARGE SCALE GENOMIC DNA]</scope>
    <source>
        <strain evidence="3 4">M5HDSG1-1</strain>
    </source>
</reference>
<keyword evidence="1" id="KW-0597">Phosphoprotein</keyword>
<dbReference type="CDD" id="cd07041">
    <property type="entry name" value="STAS_RsbR_RsbS_like"/>
    <property type="match status" value="1"/>
</dbReference>
<organism evidence="3 4">
    <name type="scientific">Niallia taxi</name>
    <dbReference type="NCBI Taxonomy" id="2499688"/>
    <lineage>
        <taxon>Bacteria</taxon>
        <taxon>Bacillati</taxon>
        <taxon>Bacillota</taxon>
        <taxon>Bacilli</taxon>
        <taxon>Bacillales</taxon>
        <taxon>Bacillaceae</taxon>
        <taxon>Niallia</taxon>
    </lineage>
</organism>
<evidence type="ECO:0000256" key="1">
    <source>
        <dbReference type="ARBA" id="ARBA00022553"/>
    </source>
</evidence>
<dbReference type="Pfam" id="PF01740">
    <property type="entry name" value="STAS"/>
    <property type="match status" value="1"/>
</dbReference>
<dbReference type="InterPro" id="IPR051932">
    <property type="entry name" value="Bact_StressResp_Reg"/>
</dbReference>
<dbReference type="Proteomes" id="UP000288024">
    <property type="component" value="Unassembled WGS sequence"/>
</dbReference>
<evidence type="ECO:0000313" key="3">
    <source>
        <dbReference type="EMBL" id="RVT63690.1"/>
    </source>
</evidence>
<protein>
    <submittedName>
        <fullName evidence="3">STAS domain-containing protein</fullName>
    </submittedName>
</protein>
<accession>A0A437KCD3</accession>
<dbReference type="InterPro" id="IPR002645">
    <property type="entry name" value="STAS_dom"/>
</dbReference>
<dbReference type="PROSITE" id="PS50801">
    <property type="entry name" value="STAS"/>
    <property type="match status" value="1"/>
</dbReference>
<comment type="caution">
    <text evidence="3">The sequence shown here is derived from an EMBL/GenBank/DDBJ whole genome shotgun (WGS) entry which is preliminary data.</text>
</comment>
<gene>
    <name evidence="3" type="ORF">EM808_10520</name>
</gene>
<sequence>MSDCKQKLYIYLNEHIEFMAEEWIKTLSASDSVFYKIEEGQPIREELISSYQTLVKNVLHVFNSEEDVYRTSIAEWAVKVAKQRSQDLVPILESIEQLTCVKSILFKYIQKFAEESGEHLTVSNMFNWLRLANYAFDIFTNIFIEYYDKFKHHQLSAQQETIYELSSPVIPITKGIGVLPLIGDIDTQRANIIMETTLKQCNNNNMEKLFIDLSGVPIIDTMVAQQIFHVIHALNLIGVSAYLSGLRPEVAQTAIQLGVDFSKIPIFNNLASALSRLGITVNEG</sequence>
<name>A0A437KCD3_9BACI</name>
<dbReference type="RefSeq" id="WP_127738167.1">
    <property type="nucleotide sequence ID" value="NZ_CAJCKN010000010.1"/>
</dbReference>
<proteinExistence type="predicted"/>
<dbReference type="PANTHER" id="PTHR33745:SF3">
    <property type="entry name" value="RSBT CO-ANTAGONIST PROTEIN RSBRC"/>
    <property type="match status" value="1"/>
</dbReference>
<evidence type="ECO:0000259" key="2">
    <source>
        <dbReference type="PROSITE" id="PS50801"/>
    </source>
</evidence>
<feature type="domain" description="STAS" evidence="2">
    <location>
        <begin position="166"/>
        <end position="277"/>
    </location>
</feature>
<dbReference type="InterPro" id="IPR036513">
    <property type="entry name" value="STAS_dom_sf"/>
</dbReference>
<dbReference type="EMBL" id="RZTZ01000003">
    <property type="protein sequence ID" value="RVT63690.1"/>
    <property type="molecule type" value="Genomic_DNA"/>
</dbReference>
<dbReference type="AlphaFoldDB" id="A0A437KCD3"/>
<dbReference type="Gene3D" id="3.30.750.24">
    <property type="entry name" value="STAS domain"/>
    <property type="match status" value="1"/>
</dbReference>